<keyword evidence="5" id="KW-0677">Repeat</keyword>
<dbReference type="InterPro" id="IPR032675">
    <property type="entry name" value="LRR_dom_sf"/>
</dbReference>
<feature type="transmembrane region" description="Helical" evidence="10">
    <location>
        <begin position="494"/>
        <end position="511"/>
    </location>
</feature>
<accession>A0AA88RM35</accession>
<evidence type="ECO:0000256" key="7">
    <source>
        <dbReference type="ARBA" id="ARBA00023136"/>
    </source>
</evidence>
<feature type="transmembrane region" description="Helical" evidence="10">
    <location>
        <begin position="466"/>
        <end position="487"/>
    </location>
</feature>
<sequence>MQKDHFSALERARLFTADPSVLDQRTDQLPTSFPPTELENTSLSLKPQSGAPLVVPNSTPPFTIPSTTSATPPSNSHFDVSPSSQSSSALSHPMITRSKVGIQVNCTLDGLFLHQSKYAGDLLQRAMMVDSKPIANPMAPKSFSVKNRDSLFHDRTLFQSIVGGLQYLIMTQPDLSYAIGPVVSLPGDQPLIFARFLVQTISWSAKKQSTVARSSAETEYRAMASTTAELTWLSFILRDIGIVQHHPATLFCDNLAALYMSINPVFRARTKHIEVDYHFIREKLDVNNFTMISILPELHWAPQDIVVEEPIQSVTKSITLVYRGYIISAIDLSCNNFAGHIPPEIGKLFHLKSLNLSYNSLSGTIPITFANLTGTESLDLSYNRLTGNIPSLLAKLDSLEVFNVSFNNLSGPIPEGPHFQTFDNMSYIGNQLLCGKPVTRNCTDPKLVPVTPRTRKETEFMDMDTFYVSFAAAYITMLLGVLAVLCINPYWRQAWFHLVEVSLSFCYYFVVDNLL</sequence>
<dbReference type="FunFam" id="3.80.10.10:FF:000111">
    <property type="entry name" value="LRR receptor-like serine/threonine-protein kinase ERECTA"/>
    <property type="match status" value="1"/>
</dbReference>
<dbReference type="Pfam" id="PF13855">
    <property type="entry name" value="LRR_8"/>
    <property type="match status" value="1"/>
</dbReference>
<dbReference type="EMBL" id="JAVXUO010001492">
    <property type="protein sequence ID" value="KAK2981686.1"/>
    <property type="molecule type" value="Genomic_DNA"/>
</dbReference>
<comment type="caution">
    <text evidence="11">The sequence shown here is derived from an EMBL/GenBank/DDBJ whole genome shotgun (WGS) entry which is preliminary data.</text>
</comment>
<dbReference type="CDD" id="cd09272">
    <property type="entry name" value="RNase_HI_RT_Ty1"/>
    <property type="match status" value="1"/>
</dbReference>
<dbReference type="Proteomes" id="UP001187471">
    <property type="component" value="Unassembled WGS sequence"/>
</dbReference>
<keyword evidence="3" id="KW-0433">Leucine-rich repeat</keyword>
<organism evidence="11 12">
    <name type="scientific">Escallonia rubra</name>
    <dbReference type="NCBI Taxonomy" id="112253"/>
    <lineage>
        <taxon>Eukaryota</taxon>
        <taxon>Viridiplantae</taxon>
        <taxon>Streptophyta</taxon>
        <taxon>Embryophyta</taxon>
        <taxon>Tracheophyta</taxon>
        <taxon>Spermatophyta</taxon>
        <taxon>Magnoliopsida</taxon>
        <taxon>eudicotyledons</taxon>
        <taxon>Gunneridae</taxon>
        <taxon>Pentapetalae</taxon>
        <taxon>asterids</taxon>
        <taxon>campanulids</taxon>
        <taxon>Escalloniales</taxon>
        <taxon>Escalloniaceae</taxon>
        <taxon>Escallonia</taxon>
    </lineage>
</organism>
<evidence type="ECO:0000256" key="1">
    <source>
        <dbReference type="ARBA" id="ARBA00004167"/>
    </source>
</evidence>
<evidence type="ECO:0000313" key="12">
    <source>
        <dbReference type="Proteomes" id="UP001187471"/>
    </source>
</evidence>
<dbReference type="SUPFAM" id="SSF52058">
    <property type="entry name" value="L domain-like"/>
    <property type="match status" value="1"/>
</dbReference>
<evidence type="ECO:0000313" key="11">
    <source>
        <dbReference type="EMBL" id="KAK2981686.1"/>
    </source>
</evidence>
<proteinExistence type="inferred from homology"/>
<keyword evidence="6 10" id="KW-1133">Transmembrane helix</keyword>
<dbReference type="PANTHER" id="PTHR48062:SF73">
    <property type="entry name" value="LEUCINE-RICH REPEAT RECEPTOR PROTEIN KINASE MSP1-LIKE"/>
    <property type="match status" value="1"/>
</dbReference>
<keyword evidence="7 10" id="KW-0472">Membrane</keyword>
<feature type="region of interest" description="Disordered" evidence="9">
    <location>
        <begin position="21"/>
        <end position="92"/>
    </location>
</feature>
<evidence type="ECO:0000256" key="10">
    <source>
        <dbReference type="SAM" id="Phobius"/>
    </source>
</evidence>
<reference evidence="11" key="1">
    <citation type="submission" date="2022-12" db="EMBL/GenBank/DDBJ databases">
        <title>Draft genome assemblies for two species of Escallonia (Escalloniales).</title>
        <authorList>
            <person name="Chanderbali A."/>
            <person name="Dervinis C."/>
            <person name="Anghel I."/>
            <person name="Soltis D."/>
            <person name="Soltis P."/>
            <person name="Zapata F."/>
        </authorList>
    </citation>
    <scope>NUCLEOTIDE SEQUENCE</scope>
    <source>
        <strain evidence="11">UCBG92.1500</strain>
        <tissue evidence="11">Leaf</tissue>
    </source>
</reference>
<evidence type="ECO:0000256" key="9">
    <source>
        <dbReference type="SAM" id="MobiDB-lite"/>
    </source>
</evidence>
<feature type="compositionally biased region" description="Polar residues" evidence="9">
    <location>
        <begin position="38"/>
        <end position="47"/>
    </location>
</feature>
<dbReference type="AlphaFoldDB" id="A0AA88RM35"/>
<evidence type="ECO:0000256" key="8">
    <source>
        <dbReference type="ARBA" id="ARBA00023180"/>
    </source>
</evidence>
<comment type="similarity">
    <text evidence="2">Belongs to the RLP family.</text>
</comment>
<protein>
    <submittedName>
        <fullName evidence="11">Uncharacterized protein</fullName>
    </submittedName>
</protein>
<evidence type="ECO:0000256" key="6">
    <source>
        <dbReference type="ARBA" id="ARBA00022989"/>
    </source>
</evidence>
<keyword evidence="4 10" id="KW-0812">Transmembrane</keyword>
<dbReference type="PANTHER" id="PTHR48062">
    <property type="entry name" value="RECEPTOR-LIKE PROTEIN 14"/>
    <property type="match status" value="1"/>
</dbReference>
<dbReference type="Gene3D" id="3.80.10.10">
    <property type="entry name" value="Ribonuclease Inhibitor"/>
    <property type="match status" value="1"/>
</dbReference>
<keyword evidence="12" id="KW-1185">Reference proteome</keyword>
<feature type="compositionally biased region" description="Low complexity" evidence="9">
    <location>
        <begin position="64"/>
        <end position="91"/>
    </location>
</feature>
<evidence type="ECO:0000256" key="5">
    <source>
        <dbReference type="ARBA" id="ARBA00022737"/>
    </source>
</evidence>
<comment type="subcellular location">
    <subcellularLocation>
        <location evidence="1">Membrane</location>
        <topology evidence="1">Single-pass membrane protein</topology>
    </subcellularLocation>
</comment>
<dbReference type="InterPro" id="IPR051502">
    <property type="entry name" value="RLP_Defense_Trigger"/>
</dbReference>
<dbReference type="Pfam" id="PF00560">
    <property type="entry name" value="LRR_1"/>
    <property type="match status" value="1"/>
</dbReference>
<name>A0AA88RM35_9ASTE</name>
<dbReference type="GO" id="GO:0016020">
    <property type="term" value="C:membrane"/>
    <property type="evidence" value="ECO:0007669"/>
    <property type="project" value="UniProtKB-SubCell"/>
</dbReference>
<evidence type="ECO:0000256" key="4">
    <source>
        <dbReference type="ARBA" id="ARBA00022692"/>
    </source>
</evidence>
<evidence type="ECO:0000256" key="3">
    <source>
        <dbReference type="ARBA" id="ARBA00022614"/>
    </source>
</evidence>
<dbReference type="InterPro" id="IPR001611">
    <property type="entry name" value="Leu-rich_rpt"/>
</dbReference>
<keyword evidence="8" id="KW-0325">Glycoprotein</keyword>
<evidence type="ECO:0000256" key="2">
    <source>
        <dbReference type="ARBA" id="ARBA00009592"/>
    </source>
</evidence>
<gene>
    <name evidence="11" type="ORF">RJ640_002995</name>
</gene>